<gene>
    <name evidence="5" type="ORF">FYJ51_07905</name>
</gene>
<dbReference type="GO" id="GO:0003700">
    <property type="term" value="F:DNA-binding transcription factor activity"/>
    <property type="evidence" value="ECO:0007669"/>
    <property type="project" value="InterPro"/>
</dbReference>
<accession>A0A7X2NT89</accession>
<evidence type="ECO:0000256" key="2">
    <source>
        <dbReference type="ARBA" id="ARBA00023125"/>
    </source>
</evidence>
<sequence length="273" mass="31478">MKSVVFSDADAGMTGYFTILYCLRSCSFCFPGSRLAMYQGDLILAPEAFVYKTSSRGSLISLTFREAFFTEDLRKELKDCTVLSRFLSGEVWQPIFFRAEENPVLADWTTLLKAEAVRNQDHHERIMKVLMLGFFMTIDSCVPAEIEPSSAFLESNTRFAEILDYMKENYATATLEDTAARFGYNPNYLSTRFRTVTGKTFKQKLLSMRLDEAEHLLTTTDLKIDEISARIGFHDKSYFMKKFHEQYQMTPARYRRLQKKKAAKEAKETGAEK</sequence>
<evidence type="ECO:0000313" key="5">
    <source>
        <dbReference type="EMBL" id="MSS58831.1"/>
    </source>
</evidence>
<comment type="caution">
    <text evidence="5">The sequence shown here is derived from an EMBL/GenBank/DDBJ whole genome shotgun (WGS) entry which is preliminary data.</text>
</comment>
<proteinExistence type="predicted"/>
<dbReference type="Gene3D" id="1.10.10.60">
    <property type="entry name" value="Homeodomain-like"/>
    <property type="match status" value="2"/>
</dbReference>
<protein>
    <submittedName>
        <fullName evidence="5">Helix-turn-helix transcriptional regulator</fullName>
    </submittedName>
</protein>
<keyword evidence="3" id="KW-0804">Transcription</keyword>
<feature type="domain" description="HTH araC/xylS-type" evidence="4">
    <location>
        <begin position="160"/>
        <end position="257"/>
    </location>
</feature>
<keyword evidence="1" id="KW-0805">Transcription regulation</keyword>
<organism evidence="5 6">
    <name type="scientific">Stecheria intestinalis</name>
    <dbReference type="NCBI Taxonomy" id="2606630"/>
    <lineage>
        <taxon>Bacteria</taxon>
        <taxon>Bacillati</taxon>
        <taxon>Bacillota</taxon>
        <taxon>Erysipelotrichia</taxon>
        <taxon>Erysipelotrichales</taxon>
        <taxon>Erysipelotrichaceae</taxon>
        <taxon>Stecheria</taxon>
    </lineage>
</organism>
<dbReference type="AlphaFoldDB" id="A0A7X2NT89"/>
<dbReference type="PROSITE" id="PS01124">
    <property type="entry name" value="HTH_ARAC_FAMILY_2"/>
    <property type="match status" value="1"/>
</dbReference>
<dbReference type="SMART" id="SM00342">
    <property type="entry name" value="HTH_ARAC"/>
    <property type="match status" value="1"/>
</dbReference>
<keyword evidence="6" id="KW-1185">Reference proteome</keyword>
<dbReference type="EMBL" id="VUMN01000017">
    <property type="protein sequence ID" value="MSS58831.1"/>
    <property type="molecule type" value="Genomic_DNA"/>
</dbReference>
<keyword evidence="2" id="KW-0238">DNA-binding</keyword>
<evidence type="ECO:0000256" key="1">
    <source>
        <dbReference type="ARBA" id="ARBA00023015"/>
    </source>
</evidence>
<dbReference type="InterPro" id="IPR020449">
    <property type="entry name" value="Tscrpt_reg_AraC-type_HTH"/>
</dbReference>
<name>A0A7X2NT89_9FIRM</name>
<dbReference type="GO" id="GO:0043565">
    <property type="term" value="F:sequence-specific DNA binding"/>
    <property type="evidence" value="ECO:0007669"/>
    <property type="project" value="InterPro"/>
</dbReference>
<dbReference type="Pfam" id="PF12833">
    <property type="entry name" value="HTH_18"/>
    <property type="match status" value="1"/>
</dbReference>
<dbReference type="PANTHER" id="PTHR43280:SF2">
    <property type="entry name" value="HTH-TYPE TRANSCRIPTIONAL REGULATOR EXSA"/>
    <property type="match status" value="1"/>
</dbReference>
<dbReference type="PRINTS" id="PR00032">
    <property type="entry name" value="HTHARAC"/>
</dbReference>
<dbReference type="InterPro" id="IPR018060">
    <property type="entry name" value="HTH_AraC"/>
</dbReference>
<dbReference type="Proteomes" id="UP000461880">
    <property type="component" value="Unassembled WGS sequence"/>
</dbReference>
<dbReference type="SUPFAM" id="SSF46689">
    <property type="entry name" value="Homeodomain-like"/>
    <property type="match status" value="2"/>
</dbReference>
<dbReference type="PANTHER" id="PTHR43280">
    <property type="entry name" value="ARAC-FAMILY TRANSCRIPTIONAL REGULATOR"/>
    <property type="match status" value="1"/>
</dbReference>
<evidence type="ECO:0000256" key="3">
    <source>
        <dbReference type="ARBA" id="ARBA00023163"/>
    </source>
</evidence>
<evidence type="ECO:0000313" key="6">
    <source>
        <dbReference type="Proteomes" id="UP000461880"/>
    </source>
</evidence>
<evidence type="ECO:0000259" key="4">
    <source>
        <dbReference type="PROSITE" id="PS01124"/>
    </source>
</evidence>
<reference evidence="5 6" key="1">
    <citation type="submission" date="2019-08" db="EMBL/GenBank/DDBJ databases">
        <title>In-depth cultivation of the pig gut microbiome towards novel bacterial diversity and tailored functional studies.</title>
        <authorList>
            <person name="Wylensek D."/>
            <person name="Hitch T.C.A."/>
            <person name="Clavel T."/>
        </authorList>
    </citation>
    <scope>NUCLEOTIDE SEQUENCE [LARGE SCALE GENOMIC DNA]</scope>
    <source>
        <strain evidence="5 6">Oil+RF-744-GAM-WT-6</strain>
    </source>
</reference>
<dbReference type="InterPro" id="IPR009057">
    <property type="entry name" value="Homeodomain-like_sf"/>
</dbReference>